<dbReference type="InterPro" id="IPR002364">
    <property type="entry name" value="Quin_OxRdtase/zeta-crystal_CS"/>
</dbReference>
<reference evidence="7 8" key="2">
    <citation type="journal article" date="2017" name="Int. J. Syst. Evol. Microbiol.">
        <title>Pseudomonas furukawaii sp. nov., a polychlorinated biphenyl-degrading bacterium isolated from biphenyl-contaminated soil in Japan.</title>
        <authorList>
            <person name="Kimura N."/>
            <person name="Watanabe T."/>
            <person name="Suenaga H."/>
            <person name="Fujihara H."/>
            <person name="Futagami T."/>
            <person name="Goto M."/>
            <person name="Hanada S."/>
            <person name="Hirose J."/>
        </authorList>
    </citation>
    <scope>NUCLEOTIDE SEQUENCE [LARGE SCALE GENOMIC DNA]</scope>
    <source>
        <strain evidence="8">DSM 10086 / NBRC 110670 / KF707</strain>
    </source>
</reference>
<evidence type="ECO:0000259" key="6">
    <source>
        <dbReference type="SMART" id="SM00829"/>
    </source>
</evidence>
<dbReference type="GO" id="GO:0008270">
    <property type="term" value="F:zinc ion binding"/>
    <property type="evidence" value="ECO:0007669"/>
    <property type="project" value="InterPro"/>
</dbReference>
<dbReference type="InterPro" id="IPR013154">
    <property type="entry name" value="ADH-like_N"/>
</dbReference>
<keyword evidence="8" id="KW-1185">Reference proteome</keyword>
<dbReference type="PROSITE" id="PS01162">
    <property type="entry name" value="QOR_ZETA_CRYSTAL"/>
    <property type="match status" value="1"/>
</dbReference>
<evidence type="ECO:0000256" key="2">
    <source>
        <dbReference type="ARBA" id="ARBA00022857"/>
    </source>
</evidence>
<accession>A0AAD1FCW3</accession>
<dbReference type="NCBIfam" id="NF008024">
    <property type="entry name" value="PRK10754.1"/>
    <property type="match status" value="1"/>
</dbReference>
<evidence type="ECO:0000256" key="1">
    <source>
        <dbReference type="ARBA" id="ARBA00010371"/>
    </source>
</evidence>
<dbReference type="Gene3D" id="3.40.50.720">
    <property type="entry name" value="NAD(P)-binding Rossmann-like Domain"/>
    <property type="match status" value="1"/>
</dbReference>
<dbReference type="Proteomes" id="UP000218554">
    <property type="component" value="Chromosome"/>
</dbReference>
<dbReference type="FunFam" id="3.40.50.720:FF:000053">
    <property type="entry name" value="Quinone oxidoreductase 1"/>
    <property type="match status" value="1"/>
</dbReference>
<dbReference type="PANTHER" id="PTHR48106:SF13">
    <property type="entry name" value="QUINONE OXIDOREDUCTASE-RELATED"/>
    <property type="match status" value="1"/>
</dbReference>
<dbReference type="Pfam" id="PF00107">
    <property type="entry name" value="ADH_zinc_N"/>
    <property type="match status" value="1"/>
</dbReference>
<dbReference type="EC" id="1.6.5.5" evidence="4"/>
<dbReference type="SUPFAM" id="SSF50129">
    <property type="entry name" value="GroES-like"/>
    <property type="match status" value="1"/>
</dbReference>
<dbReference type="KEGG" id="pfuw:KF707C_220"/>
<dbReference type="PANTHER" id="PTHR48106">
    <property type="entry name" value="QUINONE OXIDOREDUCTASE PIG3-RELATED"/>
    <property type="match status" value="1"/>
</dbReference>
<comment type="similarity">
    <text evidence="1">Belongs to the zinc-containing alcohol dehydrogenase family. Quinone oxidoreductase subfamily.</text>
</comment>
<dbReference type="InterPro" id="IPR011032">
    <property type="entry name" value="GroES-like_sf"/>
</dbReference>
<evidence type="ECO:0000313" key="7">
    <source>
        <dbReference type="EMBL" id="BAU71710.1"/>
    </source>
</evidence>
<reference evidence="8" key="1">
    <citation type="submission" date="2015-05" db="EMBL/GenBank/DDBJ databases">
        <title>Draft genome sequencing of a biphenyl-degrading bacterium, Pseudomonas balearica KF707 (=NBRC110670).</title>
        <authorList>
            <person name="Kimura N."/>
            <person name="Hirose J."/>
            <person name="Watanabe T."/>
            <person name="Suenaga H."/>
            <person name="Fujihara H."/>
            <person name="Noguchi M."/>
            <person name="Hashimoto M."/>
            <person name="Shimodaira J."/>
            <person name="Tsuchikane K."/>
            <person name="Hosoyama A."/>
            <person name="Yamazoe A."/>
            <person name="Fujita N."/>
            <person name="Furukawa K."/>
        </authorList>
    </citation>
    <scope>NUCLEOTIDE SEQUENCE [LARGE SCALE GENOMIC DNA]</scope>
    <source>
        <strain evidence="8">DSM 10086 / NBRC 110670 / KF707</strain>
    </source>
</reference>
<comment type="catalytic activity">
    <reaction evidence="5">
        <text>2 a quinone + NADPH + H(+) = 2 a 1,4-benzosemiquinone + NADP(+)</text>
        <dbReference type="Rhea" id="RHEA:14269"/>
        <dbReference type="ChEBI" id="CHEBI:15378"/>
        <dbReference type="ChEBI" id="CHEBI:57783"/>
        <dbReference type="ChEBI" id="CHEBI:58349"/>
        <dbReference type="ChEBI" id="CHEBI:132124"/>
        <dbReference type="ChEBI" id="CHEBI:134225"/>
        <dbReference type="EC" id="1.6.5.5"/>
    </reaction>
</comment>
<evidence type="ECO:0000256" key="5">
    <source>
        <dbReference type="ARBA" id="ARBA00048980"/>
    </source>
</evidence>
<dbReference type="RefSeq" id="WP_003458061.1">
    <property type="nucleotide sequence ID" value="NZ_AJMR01000232.1"/>
</dbReference>
<dbReference type="Gene3D" id="3.90.180.10">
    <property type="entry name" value="Medium-chain alcohol dehydrogenases, catalytic domain"/>
    <property type="match status" value="1"/>
</dbReference>
<evidence type="ECO:0000256" key="3">
    <source>
        <dbReference type="ARBA" id="ARBA00023002"/>
    </source>
</evidence>
<feature type="domain" description="Enoyl reductase (ER)" evidence="6">
    <location>
        <begin position="11"/>
        <end position="323"/>
    </location>
</feature>
<dbReference type="InterPro" id="IPR036291">
    <property type="entry name" value="NAD(P)-bd_dom_sf"/>
</dbReference>
<dbReference type="GO" id="GO:0005829">
    <property type="term" value="C:cytosol"/>
    <property type="evidence" value="ECO:0007669"/>
    <property type="project" value="TreeGrafter"/>
</dbReference>
<dbReference type="GO" id="GO:0035925">
    <property type="term" value="F:mRNA 3'-UTR AU-rich region binding"/>
    <property type="evidence" value="ECO:0007669"/>
    <property type="project" value="TreeGrafter"/>
</dbReference>
<keyword evidence="3 7" id="KW-0560">Oxidoreductase</keyword>
<dbReference type="AlphaFoldDB" id="A0AAD1FCW3"/>
<organism evidence="7 8">
    <name type="scientific">Metapseudomonas furukawaii</name>
    <name type="common">Pseudomonas furukawaii</name>
    <dbReference type="NCBI Taxonomy" id="1149133"/>
    <lineage>
        <taxon>Bacteria</taxon>
        <taxon>Pseudomonadati</taxon>
        <taxon>Pseudomonadota</taxon>
        <taxon>Gammaproteobacteria</taxon>
        <taxon>Pseudomonadales</taxon>
        <taxon>Pseudomonadaceae</taxon>
        <taxon>Metapseudomonas</taxon>
    </lineage>
</organism>
<proteinExistence type="inferred from homology"/>
<keyword evidence="2" id="KW-0521">NADP</keyword>
<dbReference type="EMBL" id="AP014862">
    <property type="protein sequence ID" value="BAU71710.1"/>
    <property type="molecule type" value="Genomic_DNA"/>
</dbReference>
<evidence type="ECO:0000313" key="8">
    <source>
        <dbReference type="Proteomes" id="UP000218554"/>
    </source>
</evidence>
<dbReference type="GO" id="GO:0070402">
    <property type="term" value="F:NADPH binding"/>
    <property type="evidence" value="ECO:0007669"/>
    <property type="project" value="TreeGrafter"/>
</dbReference>
<dbReference type="InterPro" id="IPR047618">
    <property type="entry name" value="QOR-like"/>
</dbReference>
<dbReference type="InterPro" id="IPR013149">
    <property type="entry name" value="ADH-like_C"/>
</dbReference>
<dbReference type="SUPFAM" id="SSF51735">
    <property type="entry name" value="NAD(P)-binding Rossmann-fold domains"/>
    <property type="match status" value="1"/>
</dbReference>
<protein>
    <recommendedName>
        <fullName evidence="4">NADPH:quinone reductase</fullName>
        <ecNumber evidence="4">1.6.5.5</ecNumber>
    </recommendedName>
</protein>
<dbReference type="GO" id="GO:0003960">
    <property type="term" value="F:quinone reductase (NADPH) activity"/>
    <property type="evidence" value="ECO:0007669"/>
    <property type="project" value="UniProtKB-EC"/>
</dbReference>
<name>A0AAD1FCW3_METFU</name>
<dbReference type="SMART" id="SM00829">
    <property type="entry name" value="PKS_ER"/>
    <property type="match status" value="1"/>
</dbReference>
<dbReference type="CDD" id="cd05286">
    <property type="entry name" value="QOR2"/>
    <property type="match status" value="1"/>
</dbReference>
<dbReference type="Pfam" id="PF08240">
    <property type="entry name" value="ADH_N"/>
    <property type="match status" value="1"/>
</dbReference>
<dbReference type="InterPro" id="IPR020843">
    <property type="entry name" value="ER"/>
</dbReference>
<evidence type="ECO:0000256" key="4">
    <source>
        <dbReference type="ARBA" id="ARBA00038919"/>
    </source>
</evidence>
<sequence length="325" mass="34711">MAKRIQFSAYGGPEVLEYADYQPTTPGPREVRVRNRAIGLNFIDTYYRSGLYPAPDFPTSLGTEGAGEVEAVGDEVTQFKVGDRVAYATGPLGAYSEFHVLPADKLIHLPDSIGFEQAAAVMLKGLTVQYLLRQTYELKGGETILFHAAAGGVGLIACQWARALGVKLIGTVGSPEKAELARANGAWATIDYNRENVAQRVLELTDGAKCPVVYDSVGKDTWETSLDCVAPRGLLVSFGNASGPVTGVNLGILAQKGSLFVTRPTLFGYASTPERLQAMANELFGLIAEGRIQVEIKQRFALADAAKAHSALASRQTTGSTVLIP</sequence>
<gene>
    <name evidence="7" type="ORF">KF707C_220</name>
</gene>